<dbReference type="PANTHER" id="PTHR28657:SF10">
    <property type="entry name" value="INDOLEAMINE 2,3-DIOXYGENASE"/>
    <property type="match status" value="1"/>
</dbReference>
<dbReference type="GO" id="GO:0033754">
    <property type="term" value="F:indoleamine 2,3-dioxygenase activity"/>
    <property type="evidence" value="ECO:0007669"/>
    <property type="project" value="UniProtKB-EC"/>
</dbReference>
<dbReference type="EC" id="1.13.11.52" evidence="5"/>
<dbReference type="GO" id="GO:0046872">
    <property type="term" value="F:metal ion binding"/>
    <property type="evidence" value="ECO:0007669"/>
    <property type="project" value="UniProtKB-UniRule"/>
</dbReference>
<dbReference type="InterPro" id="IPR000898">
    <property type="entry name" value="Indolamine_dOase"/>
</dbReference>
<keyword evidence="5" id="KW-0560">Oxidoreductase</keyword>
<dbReference type="GO" id="GO:0005737">
    <property type="term" value="C:cytoplasm"/>
    <property type="evidence" value="ECO:0007669"/>
    <property type="project" value="TreeGrafter"/>
</dbReference>
<dbReference type="PROSITE" id="PS00876">
    <property type="entry name" value="IDO_1"/>
    <property type="match status" value="1"/>
</dbReference>
<dbReference type="AlphaFoldDB" id="A0A3D8SDS5"/>
<comment type="catalytic activity">
    <reaction evidence="5">
        <text>L-tryptophan + O2 = N-formyl-L-kynurenine</text>
        <dbReference type="Rhea" id="RHEA:24536"/>
        <dbReference type="ChEBI" id="CHEBI:15379"/>
        <dbReference type="ChEBI" id="CHEBI:57912"/>
        <dbReference type="ChEBI" id="CHEBI:58629"/>
    </reaction>
</comment>
<dbReference type="PANTHER" id="PTHR28657">
    <property type="entry name" value="INDOLEAMINE 2,3-DIOXYGENASE"/>
    <property type="match status" value="1"/>
</dbReference>
<name>A0A3D8SDS5_9HELO</name>
<keyword evidence="4 5" id="KW-0349">Heme</keyword>
<dbReference type="EMBL" id="PDLM01000002">
    <property type="protein sequence ID" value="RDW84496.1"/>
    <property type="molecule type" value="Genomic_DNA"/>
</dbReference>
<evidence type="ECO:0000256" key="1">
    <source>
        <dbReference type="ARBA" id="ARBA00007119"/>
    </source>
</evidence>
<dbReference type="GO" id="GO:0019441">
    <property type="term" value="P:L-tryptophan catabolic process to kynurenine"/>
    <property type="evidence" value="ECO:0007669"/>
    <property type="project" value="UniProtKB-UniRule"/>
</dbReference>
<evidence type="ECO:0000256" key="4">
    <source>
        <dbReference type="PIRSR" id="PIRSR600898-1"/>
    </source>
</evidence>
<dbReference type="Gene3D" id="1.20.58.480">
    <property type="match status" value="1"/>
</dbReference>
<comment type="caution">
    <text evidence="6">The sequence shown here is derived from an EMBL/GenBank/DDBJ whole genome shotgun (WGS) entry which is preliminary data.</text>
</comment>
<comment type="function">
    <text evidence="5">Produces N-formyl-kynurenine through the oxidation of tryptophan.</text>
</comment>
<evidence type="ECO:0000313" key="6">
    <source>
        <dbReference type="EMBL" id="RDW84496.1"/>
    </source>
</evidence>
<dbReference type="GO" id="GO:0020037">
    <property type="term" value="F:heme binding"/>
    <property type="evidence" value="ECO:0007669"/>
    <property type="project" value="UniProtKB-UniRule"/>
</dbReference>
<comment type="similarity">
    <text evidence="1 5">Belongs to the indoleamine 2,3-dioxygenase family.</text>
</comment>
<dbReference type="Proteomes" id="UP000256645">
    <property type="component" value="Unassembled WGS sequence"/>
</dbReference>
<accession>A0A3D8SDS5</accession>
<dbReference type="InterPro" id="IPR037217">
    <property type="entry name" value="Trp/Indoleamine_2_3_dOase-like"/>
</dbReference>
<evidence type="ECO:0000256" key="5">
    <source>
        <dbReference type="RuleBase" id="RU369119"/>
    </source>
</evidence>
<organism evidence="6 7">
    <name type="scientific">Coleophoma cylindrospora</name>
    <dbReference type="NCBI Taxonomy" id="1849047"/>
    <lineage>
        <taxon>Eukaryota</taxon>
        <taxon>Fungi</taxon>
        <taxon>Dikarya</taxon>
        <taxon>Ascomycota</taxon>
        <taxon>Pezizomycotina</taxon>
        <taxon>Leotiomycetes</taxon>
        <taxon>Helotiales</taxon>
        <taxon>Dermateaceae</taxon>
        <taxon>Coleophoma</taxon>
    </lineage>
</organism>
<keyword evidence="2 4" id="KW-0479">Metal-binding</keyword>
<sequence length="425" mass="47051">MLGPLNVNLEDFDVSVKNGFLPSQPPLQQLADPYYESWEYIVGNLPDLIRTQTIRAAVDELPLLSTSKLQSEREWQRAYLLLSLLAHAYIWGGKTPSERLPAAVSVPFLIVADRFDLPTTATYAGLNLWNWKTTSPTGSLDLDHLETLHTFTGTQDESWFFLVSVAMEAKGGEVIPVMLKAMDAVRTDSPQVVAESLHKFAEVIGEISVLLERMYEKCAPQVFYHQIRPFLAGSKNMAVAGLPNGVFYEEGDGKGEWRQYSGGSNAQSSLIQLFDIILGVEHSPTRNTKVADVGPKAKHGFLTEMRRYMPGGHNKFLAHMESIVNIRPYVLNHPAPEVTEAYNHAVNELSAFRDVHIQIVTRYVLNPAREKKQPEEMTTSAGAGLNLAVASSNSDGKKGLQGTGGTELLPFLKQGRDETRATVLE</sequence>
<proteinExistence type="inferred from homology"/>
<dbReference type="FunFam" id="1.20.58.480:FF:000004">
    <property type="entry name" value="Indoleamine 2,3-dioxygenase subfamily"/>
    <property type="match status" value="1"/>
</dbReference>
<evidence type="ECO:0000256" key="2">
    <source>
        <dbReference type="ARBA" id="ARBA00022723"/>
    </source>
</evidence>
<evidence type="ECO:0000313" key="7">
    <source>
        <dbReference type="Proteomes" id="UP000256645"/>
    </source>
</evidence>
<evidence type="ECO:0000256" key="3">
    <source>
        <dbReference type="ARBA" id="ARBA00023004"/>
    </source>
</evidence>
<keyword evidence="3 4" id="KW-0408">Iron</keyword>
<dbReference type="STRING" id="1849047.A0A3D8SDS5"/>
<protein>
    <recommendedName>
        <fullName evidence="5">Indoleamine 2,3-dioxygenase</fullName>
        <ecNumber evidence="5">1.13.11.52</ecNumber>
    </recommendedName>
</protein>
<gene>
    <name evidence="6" type="ORF">BP6252_02086</name>
</gene>
<reference evidence="6 7" key="1">
    <citation type="journal article" date="2018" name="IMA Fungus">
        <title>IMA Genome-F 9: Draft genome sequence of Annulohypoxylon stygium, Aspergillus mulundensis, Berkeleyomyces basicola (syn. Thielaviopsis basicola), Ceratocystis smalleyi, two Cercospora beticola strains, Coleophoma cylindrospora, Fusarium fracticaudum, Phialophora cf. hyalina, and Morchella septimelata.</title>
        <authorList>
            <person name="Wingfield B.D."/>
            <person name="Bills G.F."/>
            <person name="Dong Y."/>
            <person name="Huang W."/>
            <person name="Nel W.J."/>
            <person name="Swalarsk-Parry B.S."/>
            <person name="Vaghefi N."/>
            <person name="Wilken P.M."/>
            <person name="An Z."/>
            <person name="de Beer Z.W."/>
            <person name="De Vos L."/>
            <person name="Chen L."/>
            <person name="Duong T.A."/>
            <person name="Gao Y."/>
            <person name="Hammerbacher A."/>
            <person name="Kikkert J.R."/>
            <person name="Li Y."/>
            <person name="Li H."/>
            <person name="Li K."/>
            <person name="Li Q."/>
            <person name="Liu X."/>
            <person name="Ma X."/>
            <person name="Naidoo K."/>
            <person name="Pethybridge S.J."/>
            <person name="Sun J."/>
            <person name="Steenkamp E.T."/>
            <person name="van der Nest M.A."/>
            <person name="van Wyk S."/>
            <person name="Wingfield M.J."/>
            <person name="Xiong C."/>
            <person name="Yue Q."/>
            <person name="Zhang X."/>
        </authorList>
    </citation>
    <scope>NUCLEOTIDE SEQUENCE [LARGE SCALE GENOMIC DNA]</scope>
    <source>
        <strain evidence="6 7">BP6252</strain>
    </source>
</reference>
<keyword evidence="7" id="KW-1185">Reference proteome</keyword>
<keyword evidence="5 6" id="KW-0223">Dioxygenase</keyword>
<dbReference type="GO" id="GO:0034354">
    <property type="term" value="P:'de novo' NAD+ biosynthetic process from L-tryptophan"/>
    <property type="evidence" value="ECO:0007669"/>
    <property type="project" value="TreeGrafter"/>
</dbReference>
<dbReference type="OrthoDB" id="540174at2759"/>
<dbReference type="Pfam" id="PF01231">
    <property type="entry name" value="IDO"/>
    <property type="match status" value="1"/>
</dbReference>
<dbReference type="SUPFAM" id="SSF140959">
    <property type="entry name" value="Indolic compounds 2,3-dioxygenase-like"/>
    <property type="match status" value="1"/>
</dbReference>
<feature type="binding site" description="proximal binding residue" evidence="4">
    <location>
        <position position="356"/>
    </location>
    <ligand>
        <name>heme b</name>
        <dbReference type="ChEBI" id="CHEBI:60344"/>
    </ligand>
    <ligandPart>
        <name>Fe</name>
        <dbReference type="ChEBI" id="CHEBI:18248"/>
    </ligandPart>
</feature>